<sequence length="154" mass="17045">MTSEAVRDRRGDVEFAARLDGLIGEWELSHGHQLQYRHLVEALAREGQAASASYMSMLRRGHRSRPRPELIEALAGFFGADPHWLRTGTARGERRADVSVIATVSHYPLRRLLLAATGLSSPSLSMLAELAERIRPGDAELPGLRYTARLTDSS</sequence>
<dbReference type="AlphaFoldDB" id="A0A931IEI0"/>
<dbReference type="EMBL" id="JADMLG010000014">
    <property type="protein sequence ID" value="MBH0780222.1"/>
    <property type="molecule type" value="Genomic_DNA"/>
</dbReference>
<dbReference type="Gene3D" id="1.10.260.40">
    <property type="entry name" value="lambda repressor-like DNA-binding domains"/>
    <property type="match status" value="1"/>
</dbReference>
<comment type="caution">
    <text evidence="2">The sequence shown here is derived from an EMBL/GenBank/DDBJ whole genome shotgun (WGS) entry which is preliminary data.</text>
</comment>
<evidence type="ECO:0000259" key="1">
    <source>
        <dbReference type="PROSITE" id="PS50943"/>
    </source>
</evidence>
<dbReference type="PROSITE" id="PS50943">
    <property type="entry name" value="HTH_CROC1"/>
    <property type="match status" value="1"/>
</dbReference>
<keyword evidence="3" id="KW-1185">Reference proteome</keyword>
<dbReference type="GO" id="GO:0003677">
    <property type="term" value="F:DNA binding"/>
    <property type="evidence" value="ECO:0007669"/>
    <property type="project" value="InterPro"/>
</dbReference>
<dbReference type="InterPro" id="IPR010982">
    <property type="entry name" value="Lambda_DNA-bd_dom_sf"/>
</dbReference>
<reference evidence="2" key="1">
    <citation type="submission" date="2020-11" db="EMBL/GenBank/DDBJ databases">
        <title>Nocardia NEAU-351.nov., a novel actinomycete isolated from the cow dung.</title>
        <authorList>
            <person name="Zhang X."/>
        </authorList>
    </citation>
    <scope>NUCLEOTIDE SEQUENCE</scope>
    <source>
        <strain evidence="2">NEAU-351</strain>
    </source>
</reference>
<evidence type="ECO:0000313" key="2">
    <source>
        <dbReference type="EMBL" id="MBH0780222.1"/>
    </source>
</evidence>
<dbReference type="Proteomes" id="UP000655751">
    <property type="component" value="Unassembled WGS sequence"/>
</dbReference>
<dbReference type="InterPro" id="IPR001387">
    <property type="entry name" value="Cro/C1-type_HTH"/>
</dbReference>
<protein>
    <recommendedName>
        <fullName evidence="1">HTH cro/C1-type domain-containing protein</fullName>
    </recommendedName>
</protein>
<dbReference type="RefSeq" id="WP_196152531.1">
    <property type="nucleotide sequence ID" value="NZ_JADMLG010000014.1"/>
</dbReference>
<gene>
    <name evidence="2" type="ORF">IT779_28520</name>
</gene>
<organism evidence="2 3">
    <name type="scientific">Nocardia bovistercoris</name>
    <dbReference type="NCBI Taxonomy" id="2785916"/>
    <lineage>
        <taxon>Bacteria</taxon>
        <taxon>Bacillati</taxon>
        <taxon>Actinomycetota</taxon>
        <taxon>Actinomycetes</taxon>
        <taxon>Mycobacteriales</taxon>
        <taxon>Nocardiaceae</taxon>
        <taxon>Nocardia</taxon>
    </lineage>
</organism>
<name>A0A931IEI0_9NOCA</name>
<accession>A0A931IEI0</accession>
<evidence type="ECO:0000313" key="3">
    <source>
        <dbReference type="Proteomes" id="UP000655751"/>
    </source>
</evidence>
<feature type="domain" description="HTH cro/C1-type" evidence="1">
    <location>
        <begin position="51"/>
        <end position="85"/>
    </location>
</feature>
<proteinExistence type="predicted"/>